<dbReference type="AlphaFoldDB" id="A0A6C0JCL8"/>
<proteinExistence type="predicted"/>
<accession>A0A6C0JCL8</accession>
<reference evidence="1" key="1">
    <citation type="journal article" date="2020" name="Nature">
        <title>Giant virus diversity and host interactions through global metagenomics.</title>
        <authorList>
            <person name="Schulz F."/>
            <person name="Roux S."/>
            <person name="Paez-Espino D."/>
            <person name="Jungbluth S."/>
            <person name="Walsh D.A."/>
            <person name="Denef V.J."/>
            <person name="McMahon K.D."/>
            <person name="Konstantinidis K.T."/>
            <person name="Eloe-Fadrosh E.A."/>
            <person name="Kyrpides N.C."/>
            <person name="Woyke T."/>
        </authorList>
    </citation>
    <scope>NUCLEOTIDE SEQUENCE</scope>
    <source>
        <strain evidence="1">GVMAG-M-3300025880-76</strain>
    </source>
</reference>
<protein>
    <submittedName>
        <fullName evidence="1">Uncharacterized protein</fullName>
    </submittedName>
</protein>
<dbReference type="EMBL" id="MN740360">
    <property type="protein sequence ID" value="QHU02621.1"/>
    <property type="molecule type" value="Genomic_DNA"/>
</dbReference>
<name>A0A6C0JCL8_9ZZZZ</name>
<evidence type="ECO:0000313" key="1">
    <source>
        <dbReference type="EMBL" id="QHU02621.1"/>
    </source>
</evidence>
<organism evidence="1">
    <name type="scientific">viral metagenome</name>
    <dbReference type="NCBI Taxonomy" id="1070528"/>
    <lineage>
        <taxon>unclassified sequences</taxon>
        <taxon>metagenomes</taxon>
        <taxon>organismal metagenomes</taxon>
    </lineage>
</organism>
<sequence>MILINDMRSATSFGKVSFSNFKKVDVCKMLLTSMDQRSQDKSTFYAAEMICSGYFLELWNIIFDFVFGKIHLGNPRLILLLKRKVNRFKAIINTVDGDLCKLRNNEEVRTMITELLVYVCKSKRKIQLTVEKIPNNDFNIDVMTSRFKSPSVKYIENNFKAGDPREIYMPLNEFAYHISSDSQDFSLATYWFEWMIQFDDICKKRKKRCTCHPRDFVLVSKGRTDFVWCIWDILMTRANELGKGVTTLIKALLDIFQMKYSYLTTKKRRFIVYTAIMSCIDKIDFSISIGEEIHSNTILMNTDKMYREVKKYENIKEIEQKSTQSDKIERMNEYMYNF</sequence>